<dbReference type="InterPro" id="IPR001509">
    <property type="entry name" value="Epimerase_deHydtase"/>
</dbReference>
<reference evidence="4 5" key="1">
    <citation type="submission" date="2017-01" db="EMBL/GenBank/DDBJ databases">
        <title>Genome analysis of Paenibacillus selenitrireducens ES3-24.</title>
        <authorList>
            <person name="Xu D."/>
            <person name="Yao R."/>
            <person name="Zheng S."/>
        </authorList>
    </citation>
    <scope>NUCLEOTIDE SEQUENCE [LARGE SCALE GENOMIC DNA]</scope>
    <source>
        <strain evidence="4 5">ES3-24</strain>
    </source>
</reference>
<dbReference type="RefSeq" id="WP_078500014.1">
    <property type="nucleotide sequence ID" value="NZ_MSZX01000006.1"/>
</dbReference>
<dbReference type="InterPro" id="IPR036291">
    <property type="entry name" value="NAD(P)-bd_dom_sf"/>
</dbReference>
<feature type="domain" description="NAD-dependent epimerase/dehydratase" evidence="2">
    <location>
        <begin position="3"/>
        <end position="216"/>
    </location>
</feature>
<dbReference type="Pfam" id="PF01370">
    <property type="entry name" value="Epimerase"/>
    <property type="match status" value="1"/>
</dbReference>
<dbReference type="AlphaFoldDB" id="A0A1T2XAQ7"/>
<evidence type="ECO:0000259" key="2">
    <source>
        <dbReference type="Pfam" id="PF01370"/>
    </source>
</evidence>
<organism evidence="4 5">
    <name type="scientific">Paenibacillus selenitireducens</name>
    <dbReference type="NCBI Taxonomy" id="1324314"/>
    <lineage>
        <taxon>Bacteria</taxon>
        <taxon>Bacillati</taxon>
        <taxon>Bacillota</taxon>
        <taxon>Bacilli</taxon>
        <taxon>Bacillales</taxon>
        <taxon>Paenibacillaceae</taxon>
        <taxon>Paenibacillus</taxon>
    </lineage>
</organism>
<dbReference type="PANTHER" id="PTHR11092">
    <property type="entry name" value="SUGAR NUCLEOTIDE EPIMERASE RELATED"/>
    <property type="match status" value="1"/>
</dbReference>
<evidence type="ECO:0000259" key="3">
    <source>
        <dbReference type="Pfam" id="PF08338"/>
    </source>
</evidence>
<keyword evidence="5" id="KW-1185">Reference proteome</keyword>
<dbReference type="InterPro" id="IPR010099">
    <property type="entry name" value="SDR39U1"/>
</dbReference>
<evidence type="ECO:0000256" key="1">
    <source>
        <dbReference type="ARBA" id="ARBA00009353"/>
    </source>
</evidence>
<dbReference type="STRING" id="1324314.BVG16_17425"/>
<evidence type="ECO:0000313" key="5">
    <source>
        <dbReference type="Proteomes" id="UP000190188"/>
    </source>
</evidence>
<proteinExistence type="inferred from homology"/>
<dbReference type="Gene3D" id="3.40.50.720">
    <property type="entry name" value="NAD(P)-binding Rossmann-like Domain"/>
    <property type="match status" value="1"/>
</dbReference>
<sequence>MNIAICGGTGFVGTALTHFFVQQQDSVVIITRKIPKDHQRHPQVTYVTWDQLHSDPQTLAGIDAIINLTGESINQRWTEAAKQRILESRLQAAARVANLVTALHPKPQVVINASGISIHGTSEVESFDETSPHHPTDFLAEVVEQWEQAADAIPVSRLVKLRVGLVLGNKGGAYPLMKLPYMLGGGGRVGNGRQWFSWIHIEDMVRLIDFCLRQEDVSGPVNATAPVPVRNDEFGRVLARVYHRPHWFPVPAVLLKGLFGELSILLLEGQQVLPNAALNHGFTFRYPTLESALQNLRSSSTY</sequence>
<dbReference type="OrthoDB" id="9801773at2"/>
<gene>
    <name evidence="4" type="ORF">BVG16_17425</name>
</gene>
<dbReference type="PANTHER" id="PTHR11092:SF0">
    <property type="entry name" value="EPIMERASE FAMILY PROTEIN SDR39U1"/>
    <property type="match status" value="1"/>
</dbReference>
<dbReference type="SUPFAM" id="SSF51735">
    <property type="entry name" value="NAD(P)-binding Rossmann-fold domains"/>
    <property type="match status" value="1"/>
</dbReference>
<dbReference type="Proteomes" id="UP000190188">
    <property type="component" value="Unassembled WGS sequence"/>
</dbReference>
<dbReference type="InterPro" id="IPR013549">
    <property type="entry name" value="DUF1731"/>
</dbReference>
<accession>A0A1T2XAQ7</accession>
<comment type="caution">
    <text evidence="4">The sequence shown here is derived from an EMBL/GenBank/DDBJ whole genome shotgun (WGS) entry which is preliminary data.</text>
</comment>
<name>A0A1T2XAQ7_9BACL</name>
<dbReference type="EMBL" id="MSZX01000006">
    <property type="protein sequence ID" value="OPA76928.1"/>
    <property type="molecule type" value="Genomic_DNA"/>
</dbReference>
<protein>
    <submittedName>
        <fullName evidence="4">TIGR01777 family protein</fullName>
    </submittedName>
</protein>
<comment type="similarity">
    <text evidence="1">Belongs to the NAD(P)-dependent epimerase/dehydratase family. SDR39U1 subfamily.</text>
</comment>
<dbReference type="Pfam" id="PF08338">
    <property type="entry name" value="DUF1731"/>
    <property type="match status" value="1"/>
</dbReference>
<evidence type="ECO:0000313" key="4">
    <source>
        <dbReference type="EMBL" id="OPA76928.1"/>
    </source>
</evidence>
<feature type="domain" description="DUF1731" evidence="3">
    <location>
        <begin position="250"/>
        <end position="296"/>
    </location>
</feature>
<dbReference type="NCBIfam" id="TIGR01777">
    <property type="entry name" value="yfcH"/>
    <property type="match status" value="1"/>
</dbReference>